<dbReference type="EMBL" id="NKXS01000944">
    <property type="protein sequence ID" value="PIN21430.1"/>
    <property type="molecule type" value="Genomic_DNA"/>
</dbReference>
<comment type="caution">
    <text evidence="1">The sequence shown here is derived from an EMBL/GenBank/DDBJ whole genome shotgun (WGS) entry which is preliminary data.</text>
</comment>
<accession>A0A2G9HVS6</accession>
<protein>
    <submittedName>
        <fullName evidence="1">Uncharacterized protein</fullName>
    </submittedName>
</protein>
<dbReference type="AlphaFoldDB" id="A0A2G9HVS6"/>
<evidence type="ECO:0000313" key="2">
    <source>
        <dbReference type="Proteomes" id="UP000231279"/>
    </source>
</evidence>
<sequence>MYRWKLVMEVGKDPNSVKPDLAGLPFGYYLIEGILQLADLPYVQSMKKQLFDSDDISWFRTHVNRY</sequence>
<organism evidence="1 2">
    <name type="scientific">Handroanthus impetiginosus</name>
    <dbReference type="NCBI Taxonomy" id="429701"/>
    <lineage>
        <taxon>Eukaryota</taxon>
        <taxon>Viridiplantae</taxon>
        <taxon>Streptophyta</taxon>
        <taxon>Embryophyta</taxon>
        <taxon>Tracheophyta</taxon>
        <taxon>Spermatophyta</taxon>
        <taxon>Magnoliopsida</taxon>
        <taxon>eudicotyledons</taxon>
        <taxon>Gunneridae</taxon>
        <taxon>Pentapetalae</taxon>
        <taxon>asterids</taxon>
        <taxon>lamiids</taxon>
        <taxon>Lamiales</taxon>
        <taxon>Bignoniaceae</taxon>
        <taxon>Crescentiina</taxon>
        <taxon>Tabebuia alliance</taxon>
        <taxon>Handroanthus</taxon>
    </lineage>
</organism>
<evidence type="ECO:0000313" key="1">
    <source>
        <dbReference type="EMBL" id="PIN21430.1"/>
    </source>
</evidence>
<dbReference type="Proteomes" id="UP000231279">
    <property type="component" value="Unassembled WGS sequence"/>
</dbReference>
<proteinExistence type="predicted"/>
<keyword evidence="2" id="KW-1185">Reference proteome</keyword>
<name>A0A2G9HVS6_9LAMI</name>
<gene>
    <name evidence="1" type="ORF">CDL12_05854</name>
</gene>
<reference evidence="2" key="1">
    <citation type="journal article" date="2018" name="Gigascience">
        <title>Genome assembly of the Pink Ipe (Handroanthus impetiginosus, Bignoniaceae), a highly valued, ecologically keystone Neotropical timber forest tree.</title>
        <authorList>
            <person name="Silva-Junior O.B."/>
            <person name="Grattapaglia D."/>
            <person name="Novaes E."/>
            <person name="Collevatti R.G."/>
        </authorList>
    </citation>
    <scope>NUCLEOTIDE SEQUENCE [LARGE SCALE GENOMIC DNA]</scope>
    <source>
        <strain evidence="2">cv. UFG-1</strain>
    </source>
</reference>